<organism evidence="2 3">
    <name type="scientific">Stephania japonica</name>
    <dbReference type="NCBI Taxonomy" id="461633"/>
    <lineage>
        <taxon>Eukaryota</taxon>
        <taxon>Viridiplantae</taxon>
        <taxon>Streptophyta</taxon>
        <taxon>Embryophyta</taxon>
        <taxon>Tracheophyta</taxon>
        <taxon>Spermatophyta</taxon>
        <taxon>Magnoliopsida</taxon>
        <taxon>Ranunculales</taxon>
        <taxon>Menispermaceae</taxon>
        <taxon>Menispermoideae</taxon>
        <taxon>Cissampelideae</taxon>
        <taxon>Stephania</taxon>
    </lineage>
</organism>
<name>A0AAP0EIA8_9MAGN</name>
<dbReference type="EMBL" id="JBBNAE010000010">
    <property type="protein sequence ID" value="KAK9091307.1"/>
    <property type="molecule type" value="Genomic_DNA"/>
</dbReference>
<feature type="compositionally biased region" description="Basic and acidic residues" evidence="1">
    <location>
        <begin position="33"/>
        <end position="62"/>
    </location>
</feature>
<accession>A0AAP0EIA8</accession>
<evidence type="ECO:0000256" key="1">
    <source>
        <dbReference type="SAM" id="MobiDB-lite"/>
    </source>
</evidence>
<reference evidence="2 3" key="1">
    <citation type="submission" date="2024-01" db="EMBL/GenBank/DDBJ databases">
        <title>Genome assemblies of Stephania.</title>
        <authorList>
            <person name="Yang L."/>
        </authorList>
    </citation>
    <scope>NUCLEOTIDE SEQUENCE [LARGE SCALE GENOMIC DNA]</scope>
    <source>
        <strain evidence="2">QJT</strain>
        <tissue evidence="2">Leaf</tissue>
    </source>
</reference>
<sequence length="82" mass="9177">MIVQNMSWKSDYKLNRAKTSKGNELMRAIARAKRTEEARKTKEARKTEEDNKKIAEKGESVGRRAQTASYKKSKDLGGACGG</sequence>
<evidence type="ECO:0000313" key="2">
    <source>
        <dbReference type="EMBL" id="KAK9091307.1"/>
    </source>
</evidence>
<dbReference type="Proteomes" id="UP001417504">
    <property type="component" value="Unassembled WGS sequence"/>
</dbReference>
<evidence type="ECO:0000313" key="3">
    <source>
        <dbReference type="Proteomes" id="UP001417504"/>
    </source>
</evidence>
<protein>
    <submittedName>
        <fullName evidence="2">Uncharacterized protein</fullName>
    </submittedName>
</protein>
<dbReference type="AlphaFoldDB" id="A0AAP0EIA8"/>
<feature type="region of interest" description="Disordered" evidence="1">
    <location>
        <begin position="32"/>
        <end position="82"/>
    </location>
</feature>
<proteinExistence type="predicted"/>
<gene>
    <name evidence="2" type="ORF">Sjap_024484</name>
</gene>
<keyword evidence="3" id="KW-1185">Reference proteome</keyword>
<comment type="caution">
    <text evidence="2">The sequence shown here is derived from an EMBL/GenBank/DDBJ whole genome shotgun (WGS) entry which is preliminary data.</text>
</comment>